<organism evidence="2 3">
    <name type="scientific">Clostridium thermosuccinogenes</name>
    <dbReference type="NCBI Taxonomy" id="84032"/>
    <lineage>
        <taxon>Bacteria</taxon>
        <taxon>Bacillati</taxon>
        <taxon>Bacillota</taxon>
        <taxon>Clostridia</taxon>
        <taxon>Eubacteriales</taxon>
        <taxon>Clostridiaceae</taxon>
        <taxon>Clostridium</taxon>
    </lineage>
</organism>
<evidence type="ECO:0000256" key="1">
    <source>
        <dbReference type="SAM" id="SignalP"/>
    </source>
</evidence>
<evidence type="ECO:0008006" key="4">
    <source>
        <dbReference type="Google" id="ProtNLM"/>
    </source>
</evidence>
<protein>
    <recommendedName>
        <fullName evidence="4">PsbP C-terminal domain-containing protein</fullName>
    </recommendedName>
</protein>
<dbReference type="PROSITE" id="PS51257">
    <property type="entry name" value="PROKAR_LIPOPROTEIN"/>
    <property type="match status" value="1"/>
</dbReference>
<keyword evidence="3" id="KW-1185">Reference proteome</keyword>
<proteinExistence type="predicted"/>
<feature type="chain" id="PRO_5038596092" description="PsbP C-terminal domain-containing protein" evidence="1">
    <location>
        <begin position="22"/>
        <end position="180"/>
    </location>
</feature>
<dbReference type="AlphaFoldDB" id="A0A2K2F4D9"/>
<dbReference type="KEGG" id="cthd:CDO33_03855"/>
<evidence type="ECO:0000313" key="3">
    <source>
        <dbReference type="Proteomes" id="UP000236151"/>
    </source>
</evidence>
<comment type="caution">
    <text evidence="2">The sequence shown here is derived from an EMBL/GenBank/DDBJ whole genome shotgun (WGS) entry which is preliminary data.</text>
</comment>
<evidence type="ECO:0000313" key="2">
    <source>
        <dbReference type="EMBL" id="PNT96644.1"/>
    </source>
</evidence>
<accession>A0A2K2F4D9</accession>
<dbReference type="Proteomes" id="UP000236151">
    <property type="component" value="Unassembled WGS sequence"/>
</dbReference>
<dbReference type="EMBL" id="NIOJ01000046">
    <property type="protein sequence ID" value="PNT96644.1"/>
    <property type="molecule type" value="Genomic_DNA"/>
</dbReference>
<feature type="signal peptide" evidence="1">
    <location>
        <begin position="1"/>
        <end position="21"/>
    </location>
</feature>
<gene>
    <name evidence="2" type="ORF">CDQ84_14795</name>
</gene>
<dbReference type="RefSeq" id="WP_103082510.1">
    <property type="nucleotide sequence ID" value="NZ_CP021850.1"/>
</dbReference>
<name>A0A2K2F4D9_9CLOT</name>
<sequence>MRKLKLLTAVFLVTAILTGCGSTGNTLDRTVKFTSPDNAFKVTFPEKPSHRTETSYLDEAGYSMEVYESEGYTRYLSVSYGDRPSFFGSEKSVEDIAEEITNMFMKNKNIEIISQNKINTNGTDGMEYIMSTQGDAGRLIFRIYVTEKRVYYVIAEDKKDKIDSDIIKEFLESFTITEEP</sequence>
<keyword evidence="1" id="KW-0732">Signal</keyword>
<reference evidence="2 3" key="1">
    <citation type="submission" date="2017-06" db="EMBL/GenBank/DDBJ databases">
        <title>Investigating the central metabolism of Clostridium thermosuccinogenes.</title>
        <authorList>
            <person name="Koendjbiharie J.G."/>
            <person name="van Kranenburg R."/>
        </authorList>
    </citation>
    <scope>NUCLEOTIDE SEQUENCE [LARGE SCALE GENOMIC DNA]</scope>
    <source>
        <strain evidence="2 3">DSM 5806</strain>
    </source>
</reference>